<dbReference type="InterPro" id="IPR011059">
    <property type="entry name" value="Metal-dep_hydrolase_composite"/>
</dbReference>
<evidence type="ECO:0000313" key="2">
    <source>
        <dbReference type="EMBL" id="TDP56447.1"/>
    </source>
</evidence>
<dbReference type="AlphaFoldDB" id="A0A4R6Q349"/>
<name>A0A4R6Q349_9FIRM</name>
<gene>
    <name evidence="2" type="ORF">EV211_11421</name>
</gene>
<feature type="domain" description="Amidohydrolase 3" evidence="1">
    <location>
        <begin position="43"/>
        <end position="134"/>
    </location>
</feature>
<reference evidence="2 3" key="1">
    <citation type="submission" date="2019-03" db="EMBL/GenBank/DDBJ databases">
        <title>Genomic Encyclopedia of Type Strains, Phase IV (KMG-IV): sequencing the most valuable type-strain genomes for metagenomic binning, comparative biology and taxonomic classification.</title>
        <authorList>
            <person name="Goeker M."/>
        </authorList>
    </citation>
    <scope>NUCLEOTIDE SEQUENCE [LARGE SCALE GENOMIC DNA]</scope>
    <source>
        <strain evidence="2 3">DSM 28287</strain>
    </source>
</reference>
<dbReference type="InterPro" id="IPR032466">
    <property type="entry name" value="Metal_Hydrolase"/>
</dbReference>
<dbReference type="InterPro" id="IPR023100">
    <property type="entry name" value="D-aminoacylase_insert_dom_sf"/>
</dbReference>
<comment type="caution">
    <text evidence="2">The sequence shown here is derived from an EMBL/GenBank/DDBJ whole genome shotgun (WGS) entry which is preliminary data.</text>
</comment>
<dbReference type="Gene3D" id="3.20.20.140">
    <property type="entry name" value="Metal-dependent hydrolases"/>
    <property type="match status" value="1"/>
</dbReference>
<organism evidence="2 3">
    <name type="scientific">Aminicella lysinilytica</name>
    <dbReference type="NCBI Taxonomy" id="433323"/>
    <lineage>
        <taxon>Bacteria</taxon>
        <taxon>Bacillati</taxon>
        <taxon>Bacillota</taxon>
        <taxon>Clostridia</taxon>
        <taxon>Peptostreptococcales</taxon>
        <taxon>Anaerovoracaceae</taxon>
        <taxon>Aminicella</taxon>
    </lineage>
</organism>
<dbReference type="Gene3D" id="2.30.40.10">
    <property type="entry name" value="Urease, subunit C, domain 1"/>
    <property type="match status" value="2"/>
</dbReference>
<dbReference type="Pfam" id="PF07969">
    <property type="entry name" value="Amidohydro_3"/>
    <property type="match status" value="1"/>
</dbReference>
<dbReference type="RefSeq" id="WP_133528318.1">
    <property type="nucleotide sequence ID" value="NZ_SNXO01000014.1"/>
</dbReference>
<proteinExistence type="predicted"/>
<keyword evidence="3" id="KW-1185">Reference proteome</keyword>
<sequence length="451" mass="49728">MKRTLIQGGRIVDPKQGIDRISNLLIENNRIRAVTDEAPEADEVIDASGKIVCPGFIDMHMHEDELEPGGNKIKESMSVSALKMGVTTDVAGNCGDNVCDPDRFLDMADRDGVPVNVAMLAGHTYLRNRNGRKDKYRPIGEADIRAMTEECRKYLDAGCIGVSFGVKYVPGTTWNEMYSLARLCAGDQKIVASHVRQDVDGVFQAADELAELGREAGVRVQFSHIGSMGAYGQMETLLQNVEEYRMQGVDMMCDCYPYTAFSTEIGATTYDPGFLDRYKADYGDILIVNGKYEGQRCTEAIYEDLRRNAPDTSTIGYFMKEDDIERALVSPLVMIGSDGVRTDGLGHPRASGTFPRFISDYIRPGKVTLLDGVRKMTTMAADRLHLSNKGNFITGSDADVVVFDLDKTEDKATYENGQIPPTGIEQVLIGGQRALEDGIVVNKRLGRAVRR</sequence>
<dbReference type="PANTHER" id="PTHR11647">
    <property type="entry name" value="HYDRANTOINASE/DIHYDROPYRIMIDINASE FAMILY MEMBER"/>
    <property type="match status" value="1"/>
</dbReference>
<protein>
    <submittedName>
        <fullName evidence="2">N-acyl-D-amino-acid deacylase</fullName>
    </submittedName>
</protein>
<dbReference type="SUPFAM" id="SSF51556">
    <property type="entry name" value="Metallo-dependent hydrolases"/>
    <property type="match status" value="1"/>
</dbReference>
<dbReference type="SUPFAM" id="SSF51338">
    <property type="entry name" value="Composite domain of metallo-dependent hydrolases"/>
    <property type="match status" value="2"/>
</dbReference>
<evidence type="ECO:0000313" key="3">
    <source>
        <dbReference type="Proteomes" id="UP000295500"/>
    </source>
</evidence>
<dbReference type="Gene3D" id="3.30.1490.130">
    <property type="entry name" value="D-aminoacylase. Domain 3"/>
    <property type="match status" value="1"/>
</dbReference>
<dbReference type="InterPro" id="IPR013108">
    <property type="entry name" value="Amidohydro_3"/>
</dbReference>
<dbReference type="InterPro" id="IPR050378">
    <property type="entry name" value="Metallo-dep_Hydrolases_sf"/>
</dbReference>
<dbReference type="EMBL" id="SNXO01000014">
    <property type="protein sequence ID" value="TDP56447.1"/>
    <property type="molecule type" value="Genomic_DNA"/>
</dbReference>
<evidence type="ECO:0000259" key="1">
    <source>
        <dbReference type="Pfam" id="PF07969"/>
    </source>
</evidence>
<dbReference type="GO" id="GO:0016811">
    <property type="term" value="F:hydrolase activity, acting on carbon-nitrogen (but not peptide) bonds, in linear amides"/>
    <property type="evidence" value="ECO:0007669"/>
    <property type="project" value="InterPro"/>
</dbReference>
<dbReference type="PANTHER" id="PTHR11647:SF1">
    <property type="entry name" value="COLLAPSIN RESPONSE MEDIATOR PROTEIN"/>
    <property type="match status" value="1"/>
</dbReference>
<dbReference type="Proteomes" id="UP000295500">
    <property type="component" value="Unassembled WGS sequence"/>
</dbReference>
<dbReference type="OrthoDB" id="9765462at2"/>
<accession>A0A4R6Q349</accession>